<evidence type="ECO:0000259" key="8">
    <source>
        <dbReference type="PROSITE" id="PS50928"/>
    </source>
</evidence>
<dbReference type="InterPro" id="IPR035906">
    <property type="entry name" value="MetI-like_sf"/>
</dbReference>
<dbReference type="Pfam" id="PF00528">
    <property type="entry name" value="BPD_transp_1"/>
    <property type="match status" value="1"/>
</dbReference>
<comment type="caution">
    <text evidence="9">The sequence shown here is derived from an EMBL/GenBank/DDBJ whole genome shotgun (WGS) entry which is preliminary data.</text>
</comment>
<name>A0A1L8R817_9ENTE</name>
<dbReference type="Gene3D" id="1.10.3720.10">
    <property type="entry name" value="MetI-like"/>
    <property type="match status" value="1"/>
</dbReference>
<feature type="transmembrane region" description="Helical" evidence="7">
    <location>
        <begin position="106"/>
        <end position="133"/>
    </location>
</feature>
<evidence type="ECO:0000313" key="9">
    <source>
        <dbReference type="EMBL" id="OJG15900.1"/>
    </source>
</evidence>
<keyword evidence="6 7" id="KW-0472">Membrane</keyword>
<dbReference type="GO" id="GO:0005886">
    <property type="term" value="C:plasma membrane"/>
    <property type="evidence" value="ECO:0007669"/>
    <property type="project" value="UniProtKB-SubCell"/>
</dbReference>
<proteinExistence type="inferred from homology"/>
<evidence type="ECO:0000256" key="3">
    <source>
        <dbReference type="ARBA" id="ARBA00022475"/>
    </source>
</evidence>
<evidence type="ECO:0000256" key="7">
    <source>
        <dbReference type="RuleBase" id="RU363032"/>
    </source>
</evidence>
<organism evidence="9 10">
    <name type="scientific">Enterococcus canintestini</name>
    <dbReference type="NCBI Taxonomy" id="317010"/>
    <lineage>
        <taxon>Bacteria</taxon>
        <taxon>Bacillati</taxon>
        <taxon>Bacillota</taxon>
        <taxon>Bacilli</taxon>
        <taxon>Lactobacillales</taxon>
        <taxon>Enterococcaceae</taxon>
        <taxon>Enterococcus</taxon>
    </lineage>
</organism>
<evidence type="ECO:0000256" key="4">
    <source>
        <dbReference type="ARBA" id="ARBA00022692"/>
    </source>
</evidence>
<dbReference type="Proteomes" id="UP000182835">
    <property type="component" value="Unassembled WGS sequence"/>
</dbReference>
<feature type="domain" description="ABC transmembrane type-1" evidence="8">
    <location>
        <begin position="71"/>
        <end position="263"/>
    </location>
</feature>
<keyword evidence="5 7" id="KW-1133">Transmembrane helix</keyword>
<dbReference type="InterPro" id="IPR000515">
    <property type="entry name" value="MetI-like"/>
</dbReference>
<evidence type="ECO:0000256" key="5">
    <source>
        <dbReference type="ARBA" id="ARBA00022989"/>
    </source>
</evidence>
<feature type="transmembrane region" description="Helical" evidence="7">
    <location>
        <begin position="191"/>
        <end position="218"/>
    </location>
</feature>
<dbReference type="PANTHER" id="PTHR32243:SF18">
    <property type="entry name" value="INNER MEMBRANE ABC TRANSPORTER PERMEASE PROTEIN YCJP"/>
    <property type="match status" value="1"/>
</dbReference>
<evidence type="ECO:0000313" key="10">
    <source>
        <dbReference type="Proteomes" id="UP000182835"/>
    </source>
</evidence>
<dbReference type="EMBL" id="JXKG01000004">
    <property type="protein sequence ID" value="OJG15900.1"/>
    <property type="molecule type" value="Genomic_DNA"/>
</dbReference>
<dbReference type="PROSITE" id="PS50928">
    <property type="entry name" value="ABC_TM1"/>
    <property type="match status" value="1"/>
</dbReference>
<dbReference type="InterPro" id="IPR050901">
    <property type="entry name" value="BP-dep_ABC_trans_perm"/>
</dbReference>
<gene>
    <name evidence="9" type="ORF">RU96_GL001877</name>
</gene>
<keyword evidence="4 7" id="KW-0812">Transmembrane</keyword>
<dbReference type="CDD" id="cd06261">
    <property type="entry name" value="TM_PBP2"/>
    <property type="match status" value="1"/>
</dbReference>
<dbReference type="GO" id="GO:0055085">
    <property type="term" value="P:transmembrane transport"/>
    <property type="evidence" value="ECO:0007669"/>
    <property type="project" value="InterPro"/>
</dbReference>
<dbReference type="STRING" id="317010.RU96_GL001877"/>
<dbReference type="AlphaFoldDB" id="A0A1L8R817"/>
<feature type="transmembrane region" description="Helical" evidence="7">
    <location>
        <begin position="14"/>
        <end position="36"/>
    </location>
</feature>
<keyword evidence="3" id="KW-1003">Cell membrane</keyword>
<evidence type="ECO:0000256" key="1">
    <source>
        <dbReference type="ARBA" id="ARBA00004651"/>
    </source>
</evidence>
<comment type="similarity">
    <text evidence="7">Belongs to the binding-protein-dependent transport system permease family.</text>
</comment>
<sequence>MNEMVKRSYQIETAIHYIILTLLGILFLLPLLWMLFASVDTGAIQALKVPKSFTLENFISIITDGGLIRSFGIGLLISGCQSLLVVALCVLAAYPLSRYKLRYKKSFMMTILFMTSLPMTAVIVPVFQMFLYLKFQDSLLALTFFLTASSLPYGIWMMKNFMDSVPLDLEESAWIDGASTWQGIKKVVAPLMLPGIFTVGIFTFSGSWGNFFVPYILIQSPDKMPASVSIFQFFGNFGMVNYGRLAAFSVLYSLPVVILYAISQNFMSKGFSMGGATKG</sequence>
<feature type="transmembrane region" description="Helical" evidence="7">
    <location>
        <begin position="73"/>
        <end position="94"/>
    </location>
</feature>
<dbReference type="SUPFAM" id="SSF161098">
    <property type="entry name" value="MetI-like"/>
    <property type="match status" value="1"/>
</dbReference>
<keyword evidence="2 7" id="KW-0813">Transport</keyword>
<feature type="transmembrane region" description="Helical" evidence="7">
    <location>
        <begin position="242"/>
        <end position="262"/>
    </location>
</feature>
<accession>A0A1L8R817</accession>
<feature type="transmembrane region" description="Helical" evidence="7">
    <location>
        <begin position="139"/>
        <end position="156"/>
    </location>
</feature>
<evidence type="ECO:0000256" key="6">
    <source>
        <dbReference type="ARBA" id="ARBA00023136"/>
    </source>
</evidence>
<evidence type="ECO:0000256" key="2">
    <source>
        <dbReference type="ARBA" id="ARBA00022448"/>
    </source>
</evidence>
<comment type="subcellular location">
    <subcellularLocation>
        <location evidence="1 7">Cell membrane</location>
        <topology evidence="1 7">Multi-pass membrane protein</topology>
    </subcellularLocation>
</comment>
<protein>
    <submittedName>
        <fullName evidence="9">Sugar ABC transporter permease</fullName>
    </submittedName>
</protein>
<dbReference type="PANTHER" id="PTHR32243">
    <property type="entry name" value="MALTOSE TRANSPORT SYSTEM PERMEASE-RELATED"/>
    <property type="match status" value="1"/>
</dbReference>
<reference evidence="9 10" key="1">
    <citation type="submission" date="2014-12" db="EMBL/GenBank/DDBJ databases">
        <title>Draft genome sequences of 29 type strains of Enterococci.</title>
        <authorList>
            <person name="Zhong Z."/>
            <person name="Sun Z."/>
            <person name="Liu W."/>
            <person name="Zhang W."/>
            <person name="Zhang H."/>
        </authorList>
    </citation>
    <scope>NUCLEOTIDE SEQUENCE [LARGE SCALE GENOMIC DNA]</scope>
    <source>
        <strain evidence="9 10">DSM 21207</strain>
    </source>
</reference>